<dbReference type="Gene3D" id="3.30.450.80">
    <property type="entry name" value="Transcription factor LuxR-like, autoinducer-binding domain"/>
    <property type="match status" value="1"/>
</dbReference>
<dbReference type="GO" id="GO:0006355">
    <property type="term" value="P:regulation of DNA-templated transcription"/>
    <property type="evidence" value="ECO:0007669"/>
    <property type="project" value="InterPro"/>
</dbReference>
<keyword evidence="1" id="KW-0805">Transcription regulation</keyword>
<organism evidence="5 6">
    <name type="scientific">Hoeflea olei</name>
    <dbReference type="NCBI Taxonomy" id="1480615"/>
    <lineage>
        <taxon>Bacteria</taxon>
        <taxon>Pseudomonadati</taxon>
        <taxon>Pseudomonadota</taxon>
        <taxon>Alphaproteobacteria</taxon>
        <taxon>Hyphomicrobiales</taxon>
        <taxon>Rhizobiaceae</taxon>
        <taxon>Hoeflea</taxon>
    </lineage>
</organism>
<dbReference type="Gene3D" id="1.10.10.10">
    <property type="entry name" value="Winged helix-like DNA-binding domain superfamily/Winged helix DNA-binding domain"/>
    <property type="match status" value="1"/>
</dbReference>
<accession>A0A1C1YUW0</accession>
<sequence>MAAIAPVSALRTHPFEPIAGIRTIFDAMQVLRKTSTDYGFRCFMVITLPTKISEGSETIAGMSVVSSWPPEMIAEYDRLELARNSPVLERLRKQITPLVFEVGEISRIRPEQESETATGLFRRYDLTMGVYFPVRDCQGLGHAVSFMGDRKPLGAEELAVLALFSTLLIERITSISASDTAVKSVLSGRETEILRWTAEGKTSSEIARITGLSEHTVNHYATIATQKLGCSNRTQAVVHAIRMGLLR</sequence>
<dbReference type="STRING" id="1480615.AWJ14_13095"/>
<dbReference type="GO" id="GO:0003677">
    <property type="term" value="F:DNA binding"/>
    <property type="evidence" value="ECO:0007669"/>
    <property type="project" value="UniProtKB-KW"/>
</dbReference>
<dbReference type="InterPro" id="IPR000792">
    <property type="entry name" value="Tscrpt_reg_LuxR_C"/>
</dbReference>
<evidence type="ECO:0000256" key="1">
    <source>
        <dbReference type="ARBA" id="ARBA00023015"/>
    </source>
</evidence>
<dbReference type="PANTHER" id="PTHR44688:SF16">
    <property type="entry name" value="DNA-BINDING TRANSCRIPTIONAL ACTIVATOR DEVR_DOSR"/>
    <property type="match status" value="1"/>
</dbReference>
<dbReference type="AlphaFoldDB" id="A0A1C1YUW0"/>
<keyword evidence="3" id="KW-0804">Transcription</keyword>
<proteinExistence type="predicted"/>
<evidence type="ECO:0000313" key="5">
    <source>
        <dbReference type="EMBL" id="OCW57245.1"/>
    </source>
</evidence>
<dbReference type="InterPro" id="IPR016032">
    <property type="entry name" value="Sig_transdc_resp-reg_C-effctor"/>
</dbReference>
<dbReference type="Proteomes" id="UP000094795">
    <property type="component" value="Unassembled WGS sequence"/>
</dbReference>
<dbReference type="Pfam" id="PF03472">
    <property type="entry name" value="Autoind_bind"/>
    <property type="match status" value="1"/>
</dbReference>
<dbReference type="SUPFAM" id="SSF46894">
    <property type="entry name" value="C-terminal effector domain of the bipartite response regulators"/>
    <property type="match status" value="1"/>
</dbReference>
<evidence type="ECO:0000313" key="6">
    <source>
        <dbReference type="Proteomes" id="UP000094795"/>
    </source>
</evidence>
<dbReference type="RefSeq" id="WP_066179649.1">
    <property type="nucleotide sequence ID" value="NZ_LQZT01000020.1"/>
</dbReference>
<dbReference type="InterPro" id="IPR036693">
    <property type="entry name" value="TF_LuxR_autoind-bd_dom_sf"/>
</dbReference>
<dbReference type="InterPro" id="IPR005143">
    <property type="entry name" value="TF_LuxR_autoind-bd_dom"/>
</dbReference>
<name>A0A1C1YUW0_9HYPH</name>
<gene>
    <name evidence="5" type="ORF">AWJ14_13095</name>
</gene>
<reference evidence="5 6" key="1">
    <citation type="submission" date="2015-12" db="EMBL/GenBank/DDBJ databases">
        <authorList>
            <person name="Shamseldin A."/>
            <person name="Moawad H."/>
            <person name="Abd El-Rahim W.M."/>
            <person name="Sadowsky M.J."/>
        </authorList>
    </citation>
    <scope>NUCLEOTIDE SEQUENCE [LARGE SCALE GENOMIC DNA]</scope>
    <source>
        <strain evidence="5 6">JC234</strain>
    </source>
</reference>
<dbReference type="SMART" id="SM00421">
    <property type="entry name" value="HTH_LUXR"/>
    <property type="match status" value="1"/>
</dbReference>
<dbReference type="InterPro" id="IPR036388">
    <property type="entry name" value="WH-like_DNA-bd_sf"/>
</dbReference>
<dbReference type="PROSITE" id="PS50043">
    <property type="entry name" value="HTH_LUXR_2"/>
    <property type="match status" value="1"/>
</dbReference>
<dbReference type="PANTHER" id="PTHR44688">
    <property type="entry name" value="DNA-BINDING TRANSCRIPTIONAL ACTIVATOR DEVR_DOSR"/>
    <property type="match status" value="1"/>
</dbReference>
<evidence type="ECO:0000256" key="3">
    <source>
        <dbReference type="ARBA" id="ARBA00023163"/>
    </source>
</evidence>
<feature type="domain" description="HTH luxR-type" evidence="4">
    <location>
        <begin position="179"/>
        <end position="244"/>
    </location>
</feature>
<dbReference type="Pfam" id="PF00196">
    <property type="entry name" value="GerE"/>
    <property type="match status" value="1"/>
</dbReference>
<evidence type="ECO:0000256" key="2">
    <source>
        <dbReference type="ARBA" id="ARBA00023125"/>
    </source>
</evidence>
<dbReference type="PRINTS" id="PR00038">
    <property type="entry name" value="HTHLUXR"/>
</dbReference>
<dbReference type="EMBL" id="LQZT01000020">
    <property type="protein sequence ID" value="OCW57245.1"/>
    <property type="molecule type" value="Genomic_DNA"/>
</dbReference>
<keyword evidence="2" id="KW-0238">DNA-binding</keyword>
<evidence type="ECO:0000259" key="4">
    <source>
        <dbReference type="PROSITE" id="PS50043"/>
    </source>
</evidence>
<comment type="caution">
    <text evidence="5">The sequence shown here is derived from an EMBL/GenBank/DDBJ whole genome shotgun (WGS) entry which is preliminary data.</text>
</comment>
<dbReference type="CDD" id="cd06170">
    <property type="entry name" value="LuxR_C_like"/>
    <property type="match status" value="1"/>
</dbReference>
<protein>
    <recommendedName>
        <fullName evidence="4">HTH luxR-type domain-containing protein</fullName>
    </recommendedName>
</protein>
<dbReference type="SUPFAM" id="SSF75516">
    <property type="entry name" value="Pheromone-binding domain of LuxR-like quorum-sensing transcription factors"/>
    <property type="match status" value="1"/>
</dbReference>
<keyword evidence="6" id="KW-1185">Reference proteome</keyword>
<dbReference type="OrthoDB" id="3170288at2"/>